<sequence length="135" mass="14704">MAMLTSPQPVEAFIHLQPRLLSPVAERGDVALVAERSRRGCVQLEVDECCDLHFVLRAAMLHSRLVYVVYDAAWGESLRTTRPEAGTAPVSPCPAYRSSSSHNSDECAVHTLFDSQQHSHVAAGNTRATTACRTG</sequence>
<accession>W3A0X4</accession>
<evidence type="ECO:0000313" key="2">
    <source>
        <dbReference type="Proteomes" id="UP000018948"/>
    </source>
</evidence>
<dbReference type="Proteomes" id="UP000018948">
    <property type="component" value="Unassembled WGS sequence"/>
</dbReference>
<organism evidence="1 2">
    <name type="scientific">Phytophthora nicotianae P10297</name>
    <dbReference type="NCBI Taxonomy" id="1317064"/>
    <lineage>
        <taxon>Eukaryota</taxon>
        <taxon>Sar</taxon>
        <taxon>Stramenopiles</taxon>
        <taxon>Oomycota</taxon>
        <taxon>Peronosporomycetes</taxon>
        <taxon>Peronosporales</taxon>
        <taxon>Peronosporaceae</taxon>
        <taxon>Phytophthora</taxon>
    </lineage>
</organism>
<reference evidence="1 2" key="1">
    <citation type="submission" date="2013-11" db="EMBL/GenBank/DDBJ databases">
        <title>The Genome Sequence of Phytophthora parasitica P10297.</title>
        <authorList>
            <consortium name="The Broad Institute Genomics Platform"/>
            <person name="Russ C."/>
            <person name="Tyler B."/>
            <person name="Panabieres F."/>
            <person name="Shan W."/>
            <person name="Tripathy S."/>
            <person name="Grunwald N."/>
            <person name="Machado M."/>
            <person name="Johnson C.S."/>
            <person name="Walker B."/>
            <person name="Young S.K."/>
            <person name="Zeng Q."/>
            <person name="Gargeya S."/>
            <person name="Fitzgerald M."/>
            <person name="Haas B."/>
            <person name="Abouelleil A."/>
            <person name="Allen A.W."/>
            <person name="Alvarado L."/>
            <person name="Arachchi H.M."/>
            <person name="Berlin A.M."/>
            <person name="Chapman S.B."/>
            <person name="Gainer-Dewar J."/>
            <person name="Goldberg J."/>
            <person name="Griggs A."/>
            <person name="Gujja S."/>
            <person name="Hansen M."/>
            <person name="Howarth C."/>
            <person name="Imamovic A."/>
            <person name="Ireland A."/>
            <person name="Larimer J."/>
            <person name="McCowan C."/>
            <person name="Murphy C."/>
            <person name="Pearson M."/>
            <person name="Poon T.W."/>
            <person name="Priest M."/>
            <person name="Roberts A."/>
            <person name="Saif S."/>
            <person name="Shea T."/>
            <person name="Sisk P."/>
            <person name="Sykes S."/>
            <person name="Wortman J."/>
            <person name="Nusbaum C."/>
            <person name="Birren B."/>
        </authorList>
    </citation>
    <scope>NUCLEOTIDE SEQUENCE [LARGE SCALE GENOMIC DNA]</scope>
    <source>
        <strain evidence="1 2">P10297</strain>
    </source>
</reference>
<gene>
    <name evidence="1" type="ORF">F442_01775</name>
</gene>
<dbReference type="EMBL" id="ANIY01000359">
    <property type="protein sequence ID" value="ETP53257.1"/>
    <property type="molecule type" value="Genomic_DNA"/>
</dbReference>
<evidence type="ECO:0000313" key="1">
    <source>
        <dbReference type="EMBL" id="ETP53257.1"/>
    </source>
</evidence>
<protein>
    <submittedName>
        <fullName evidence="1">Uncharacterized protein</fullName>
    </submittedName>
</protein>
<comment type="caution">
    <text evidence="1">The sequence shown here is derived from an EMBL/GenBank/DDBJ whole genome shotgun (WGS) entry which is preliminary data.</text>
</comment>
<name>W3A0X4_PHYNI</name>
<dbReference type="AlphaFoldDB" id="W3A0X4"/>
<proteinExistence type="predicted"/>